<reference evidence="3 4" key="1">
    <citation type="submission" date="2018-06" db="EMBL/GenBank/DDBJ databases">
        <title>Genomic Encyclopedia of Archaeal and Bacterial Type Strains, Phase II (KMG-II): from individual species to whole genera.</title>
        <authorList>
            <person name="Goeker M."/>
        </authorList>
    </citation>
    <scope>NUCLEOTIDE SEQUENCE [LARGE SCALE GENOMIC DNA]</scope>
    <source>
        <strain evidence="3 4">T4</strain>
    </source>
</reference>
<keyword evidence="4" id="KW-1185">Reference proteome</keyword>
<dbReference type="AlphaFoldDB" id="A0A326RNS8"/>
<feature type="transmembrane region" description="Helical" evidence="1">
    <location>
        <begin position="151"/>
        <end position="175"/>
    </location>
</feature>
<gene>
    <name evidence="3" type="ORF">CLV31_113104</name>
</gene>
<comment type="caution">
    <text evidence="3">The sequence shown here is derived from an EMBL/GenBank/DDBJ whole genome shotgun (WGS) entry which is preliminary data.</text>
</comment>
<feature type="chain" id="PRO_5016338438" description="Oxygen tolerance protein BatD" evidence="2">
    <location>
        <begin position="20"/>
        <end position="298"/>
    </location>
</feature>
<evidence type="ECO:0000313" key="3">
    <source>
        <dbReference type="EMBL" id="PZV79788.1"/>
    </source>
</evidence>
<evidence type="ECO:0000313" key="4">
    <source>
        <dbReference type="Proteomes" id="UP000248917"/>
    </source>
</evidence>
<keyword evidence="1" id="KW-0812">Transmembrane</keyword>
<evidence type="ECO:0008006" key="5">
    <source>
        <dbReference type="Google" id="ProtNLM"/>
    </source>
</evidence>
<proteinExistence type="predicted"/>
<keyword evidence="2" id="KW-0732">Signal</keyword>
<accession>A0A326RNS8</accession>
<dbReference type="EMBL" id="QKTX01000013">
    <property type="protein sequence ID" value="PZV79788.1"/>
    <property type="molecule type" value="Genomic_DNA"/>
</dbReference>
<keyword evidence="1" id="KW-0472">Membrane</keyword>
<feature type="signal peptide" evidence="2">
    <location>
        <begin position="1"/>
        <end position="19"/>
    </location>
</feature>
<evidence type="ECO:0000256" key="1">
    <source>
        <dbReference type="SAM" id="Phobius"/>
    </source>
</evidence>
<sequence>MGKIGIFFTLLILAFQASAQQVEVSGYFTQDSAKLGERVGFVLKAKYPEATHVIFPDSAYDFSPLVLLEKKTFISNTQDGITTDSAVYFLSNFSLDPSVFLALPVYELSRYDSITYFTNEAELKLKLTLDSIPEQLVFQENNVYQPLERSFNWLLIGLIAGAVIFIFGILAFVFADRIKAIFKKNREKIRWIQFERKWKKLANLLSQNPNQELADEVIGLWKGYLESLTDQPFQEWTSSEIADALDDREIFKALRSIDMIIYAGREAKTEEATSYLFGIAKATYLNKLNQIGHERATR</sequence>
<protein>
    <recommendedName>
        <fullName evidence="5">Oxygen tolerance protein BatD</fullName>
    </recommendedName>
</protein>
<organism evidence="3 4">
    <name type="scientific">Algoriphagus aquaeductus</name>
    <dbReference type="NCBI Taxonomy" id="475299"/>
    <lineage>
        <taxon>Bacteria</taxon>
        <taxon>Pseudomonadati</taxon>
        <taxon>Bacteroidota</taxon>
        <taxon>Cytophagia</taxon>
        <taxon>Cytophagales</taxon>
        <taxon>Cyclobacteriaceae</taxon>
        <taxon>Algoriphagus</taxon>
    </lineage>
</organism>
<keyword evidence="1" id="KW-1133">Transmembrane helix</keyword>
<evidence type="ECO:0000256" key="2">
    <source>
        <dbReference type="SAM" id="SignalP"/>
    </source>
</evidence>
<dbReference type="Proteomes" id="UP000248917">
    <property type="component" value="Unassembled WGS sequence"/>
</dbReference>
<name>A0A326RNS8_9BACT</name>